<evidence type="ECO:0000313" key="2">
    <source>
        <dbReference type="Proteomes" id="UP000245124"/>
    </source>
</evidence>
<accession>A0A2R5FYA4</accession>
<evidence type="ECO:0000313" key="1">
    <source>
        <dbReference type="EMBL" id="GBG23700.1"/>
    </source>
</evidence>
<comment type="caution">
    <text evidence="1">The sequence shown here is derived from an EMBL/GenBank/DDBJ whole genome shotgun (WGS) entry which is preliminary data.</text>
</comment>
<keyword evidence="2" id="KW-1185">Reference proteome</keyword>
<dbReference type="Proteomes" id="UP000245124">
    <property type="component" value="Unassembled WGS sequence"/>
</dbReference>
<organism evidence="1 2">
    <name type="scientific">Nostoc commune NIES-4072</name>
    <dbReference type="NCBI Taxonomy" id="2005467"/>
    <lineage>
        <taxon>Bacteria</taxon>
        <taxon>Bacillati</taxon>
        <taxon>Cyanobacteriota</taxon>
        <taxon>Cyanophyceae</taxon>
        <taxon>Nostocales</taxon>
        <taxon>Nostocaceae</taxon>
        <taxon>Nostoc</taxon>
    </lineage>
</organism>
<dbReference type="AlphaFoldDB" id="A0A2R5FYA4"/>
<reference evidence="1 2" key="1">
    <citation type="submission" date="2017-06" db="EMBL/GenBank/DDBJ databases">
        <title>Genome sequencing of cyanobaciteial culture collection at National Institute for Environmental Studies (NIES).</title>
        <authorList>
            <person name="Hirose Y."/>
            <person name="Shimura Y."/>
            <person name="Fujisawa T."/>
            <person name="Nakamura Y."/>
            <person name="Kawachi M."/>
        </authorList>
    </citation>
    <scope>NUCLEOTIDE SEQUENCE [LARGE SCALE GENOMIC DNA]</scope>
    <source>
        <strain evidence="1 2">NIES-4072</strain>
    </source>
</reference>
<sequence length="481" mass="54117">MIQSSIKALPSRYEPLVGLFGDGAKTTFVKQEDDLREIARLINQGNSAFQGKLQFVYSPTESGAGKTTFVHSLDLFLHDLVDSVIRVTNDNSHALNGIIETIRNSRVTEKIKIFNLDGHESFIFEDNEYRNFAVQLNTLIRNRRDLIILWPVNDLSFAEKIVSILKSVGGNSPFGNHPIHRMKGLSSEQFSSVLSGILKVANWQLEDAALDWDLVERVTDGSKNIGEYLDRVQAAIAERFNVDEIGFEPPQLIFALSSGKKEVREICRNVRRADSFYIEGSRLLMYTKRSNVAEWWKERNSELQTSLPYVIALFNTQLTSLSGSAVVHAVHNFGSDELSSFIVGVQKNLGNAQNVIKSTELYKYSIGEGADTREYGKPAKDETIHSYYKIQESSKDKHKEINSAIMQLIEKAGGGFSNARYESLEGINKGLQVDVVAELNYNSCLIEFHHKSEAETVDNKVSIYILEKLKEYAINYGITKP</sequence>
<name>A0A2R5FYA4_NOSCO</name>
<proteinExistence type="predicted"/>
<dbReference type="EMBL" id="BDUD01000009">
    <property type="protein sequence ID" value="GBG23700.1"/>
    <property type="molecule type" value="Genomic_DNA"/>
</dbReference>
<gene>
    <name evidence="1" type="ORF">NIES4072_74120</name>
</gene>
<protein>
    <submittedName>
        <fullName evidence="1">Uncharacterized protein</fullName>
    </submittedName>
</protein>